<organism evidence="1 2">
    <name type="scientific">Photobacterium frigidiphilum</name>
    <dbReference type="NCBI Taxonomy" id="264736"/>
    <lineage>
        <taxon>Bacteria</taxon>
        <taxon>Pseudomonadati</taxon>
        <taxon>Pseudomonadota</taxon>
        <taxon>Gammaproteobacteria</taxon>
        <taxon>Vibrionales</taxon>
        <taxon>Vibrionaceae</taxon>
        <taxon>Photobacterium</taxon>
    </lineage>
</organism>
<dbReference type="EMBL" id="PYMJ01000007">
    <property type="protein sequence ID" value="PSU49115.1"/>
    <property type="molecule type" value="Genomic_DNA"/>
</dbReference>
<keyword evidence="2" id="KW-1185">Reference proteome</keyword>
<name>A0A2T3JJE6_9GAMM</name>
<gene>
    <name evidence="1" type="ORF">C9J12_08975</name>
</gene>
<comment type="caution">
    <text evidence="1">The sequence shown here is derived from an EMBL/GenBank/DDBJ whole genome shotgun (WGS) entry which is preliminary data.</text>
</comment>
<reference evidence="1 2" key="1">
    <citation type="submission" date="2018-01" db="EMBL/GenBank/DDBJ databases">
        <title>Whole genome sequencing of Histamine producing bacteria.</title>
        <authorList>
            <person name="Butler K."/>
        </authorList>
    </citation>
    <scope>NUCLEOTIDE SEQUENCE [LARGE SCALE GENOMIC DNA]</scope>
    <source>
        <strain evidence="1 2">JCM 12947</strain>
    </source>
</reference>
<proteinExistence type="predicted"/>
<dbReference type="AlphaFoldDB" id="A0A2T3JJE6"/>
<evidence type="ECO:0000313" key="1">
    <source>
        <dbReference type="EMBL" id="PSU49115.1"/>
    </source>
</evidence>
<sequence>MLYMSFIIDRQLTNKLKNSYAKLIQFREKHPELEEVNAAKILLVKEEHLLKAFLQAYNGEKQTSNDIKPLPEVNMGAKNHDCRGDL</sequence>
<accession>A0A2T3JJE6</accession>
<dbReference type="OrthoDB" id="9877285at2"/>
<evidence type="ECO:0000313" key="2">
    <source>
        <dbReference type="Proteomes" id="UP000240987"/>
    </source>
</evidence>
<dbReference type="Proteomes" id="UP000240987">
    <property type="component" value="Unassembled WGS sequence"/>
</dbReference>
<protein>
    <submittedName>
        <fullName evidence="1">Uncharacterized protein</fullName>
    </submittedName>
</protein>